<keyword evidence="1" id="KW-0472">Membrane</keyword>
<evidence type="ECO:0000313" key="2">
    <source>
        <dbReference type="EMBL" id="MBB3081806.1"/>
    </source>
</evidence>
<feature type="transmembrane region" description="Helical" evidence="1">
    <location>
        <begin position="6"/>
        <end position="24"/>
    </location>
</feature>
<dbReference type="Proteomes" id="UP000572907">
    <property type="component" value="Unassembled WGS sequence"/>
</dbReference>
<comment type="caution">
    <text evidence="2">The sequence shown here is derived from an EMBL/GenBank/DDBJ whole genome shotgun (WGS) entry which is preliminary data.</text>
</comment>
<proteinExistence type="predicted"/>
<dbReference type="EMBL" id="JACHXE010000018">
    <property type="protein sequence ID" value="MBB3081806.1"/>
    <property type="molecule type" value="Genomic_DNA"/>
</dbReference>
<reference evidence="2 3" key="1">
    <citation type="submission" date="2020-08" db="EMBL/GenBank/DDBJ databases">
        <title>Genomic Encyclopedia of Type Strains, Phase III (KMG-III): the genomes of soil and plant-associated and newly described type strains.</title>
        <authorList>
            <person name="Whitman W."/>
        </authorList>
    </citation>
    <scope>NUCLEOTIDE SEQUENCE [LARGE SCALE GENOMIC DNA]</scope>
    <source>
        <strain evidence="2 3">CECT 3237</strain>
    </source>
</reference>
<evidence type="ECO:0000313" key="3">
    <source>
        <dbReference type="Proteomes" id="UP000572907"/>
    </source>
</evidence>
<protein>
    <submittedName>
        <fullName evidence="2">Uncharacterized protein</fullName>
    </submittedName>
</protein>
<accession>A0A7W5A042</accession>
<keyword evidence="3" id="KW-1185">Reference proteome</keyword>
<keyword evidence="1" id="KW-1133">Transmembrane helix</keyword>
<feature type="non-terminal residue" evidence="2">
    <location>
        <position position="39"/>
    </location>
</feature>
<organism evidence="2 3">
    <name type="scientific">Streptomyces violarus</name>
    <dbReference type="NCBI Taxonomy" id="67380"/>
    <lineage>
        <taxon>Bacteria</taxon>
        <taxon>Bacillati</taxon>
        <taxon>Actinomycetota</taxon>
        <taxon>Actinomycetes</taxon>
        <taxon>Kitasatosporales</taxon>
        <taxon>Streptomycetaceae</taxon>
        <taxon>Streptomyces</taxon>
    </lineage>
</organism>
<keyword evidence="1" id="KW-0812">Transmembrane</keyword>
<dbReference type="AlphaFoldDB" id="A0A7W5A042"/>
<evidence type="ECO:0000256" key="1">
    <source>
        <dbReference type="SAM" id="Phobius"/>
    </source>
</evidence>
<gene>
    <name evidence="2" type="ORF">FHS41_008364</name>
</gene>
<name>A0A7W5A042_9ACTN</name>
<sequence>MPEYPEYLAAVVFAAGGVVNALLAPHRFSTAVLFCLAVT</sequence>